<keyword evidence="2" id="KW-1003">Cell membrane</keyword>
<name>A0ABY1N8F1_9RHOB</name>
<proteinExistence type="predicted"/>
<keyword evidence="3 6" id="KW-0812">Transmembrane</keyword>
<evidence type="ECO:0000256" key="2">
    <source>
        <dbReference type="ARBA" id="ARBA00022475"/>
    </source>
</evidence>
<dbReference type="PANTHER" id="PTHR30086">
    <property type="entry name" value="ARGININE EXPORTER PROTEIN ARGO"/>
    <property type="match status" value="1"/>
</dbReference>
<comment type="caution">
    <text evidence="7">The sequence shown here is derived from an EMBL/GenBank/DDBJ whole genome shotgun (WGS) entry which is preliminary data.</text>
</comment>
<evidence type="ECO:0000256" key="4">
    <source>
        <dbReference type="ARBA" id="ARBA00022989"/>
    </source>
</evidence>
<dbReference type="Pfam" id="PF01810">
    <property type="entry name" value="LysE"/>
    <property type="match status" value="1"/>
</dbReference>
<feature type="transmembrane region" description="Helical" evidence="6">
    <location>
        <begin position="144"/>
        <end position="172"/>
    </location>
</feature>
<keyword evidence="8" id="KW-1185">Reference proteome</keyword>
<reference evidence="7 8" key="1">
    <citation type="submission" date="2017-05" db="EMBL/GenBank/DDBJ databases">
        <authorList>
            <person name="Varghese N."/>
            <person name="Submissions S."/>
        </authorList>
    </citation>
    <scope>NUCLEOTIDE SEQUENCE [LARGE SCALE GENOMIC DNA]</scope>
    <source>
        <strain evidence="7 8">DSM 29734</strain>
    </source>
</reference>
<accession>A0ABY1N8F1</accession>
<feature type="transmembrane region" description="Helical" evidence="6">
    <location>
        <begin position="71"/>
        <end position="91"/>
    </location>
</feature>
<feature type="transmembrane region" description="Helical" evidence="6">
    <location>
        <begin position="40"/>
        <end position="65"/>
    </location>
</feature>
<dbReference type="InterPro" id="IPR001123">
    <property type="entry name" value="LeuE-type"/>
</dbReference>
<evidence type="ECO:0000313" key="8">
    <source>
        <dbReference type="Proteomes" id="UP001157961"/>
    </source>
</evidence>
<keyword evidence="4 6" id="KW-1133">Transmembrane helix</keyword>
<evidence type="ECO:0000256" key="3">
    <source>
        <dbReference type="ARBA" id="ARBA00022692"/>
    </source>
</evidence>
<evidence type="ECO:0000256" key="6">
    <source>
        <dbReference type="SAM" id="Phobius"/>
    </source>
</evidence>
<gene>
    <name evidence="7" type="ORF">SAMN06265373_101260</name>
</gene>
<evidence type="ECO:0000313" key="7">
    <source>
        <dbReference type="EMBL" id="SMP02501.1"/>
    </source>
</evidence>
<sequence length="207" mass="21961">MSLETWIAFVLASALVVLIPGPNIVLTINHAVRSGKRSGLATIPGISAGAFVGMSVSLMGAGAILSASTTLFTLMKLIGAVYLIWLGISLWRAPAEGIGSNTVDQKPLKPLFWQSFLISALNPKGPAFYIAFVPQFVTLSQPVLPQFTILIATFVGVATLNTVFWLLCANGLRGLFQHPRAMRGLNRVGGGCLMAAGVLTTRISRHT</sequence>
<dbReference type="PIRSF" id="PIRSF006324">
    <property type="entry name" value="LeuE"/>
    <property type="match status" value="1"/>
</dbReference>
<evidence type="ECO:0000256" key="5">
    <source>
        <dbReference type="ARBA" id="ARBA00023136"/>
    </source>
</evidence>
<protein>
    <submittedName>
        <fullName evidence="7">Threonine/homoserine/homoserine lactone efflux protein</fullName>
    </submittedName>
</protein>
<dbReference type="RefSeq" id="WP_283424128.1">
    <property type="nucleotide sequence ID" value="NZ_FXTY01000001.1"/>
</dbReference>
<organism evidence="7 8">
    <name type="scientific">Shimia sagamensis</name>
    <dbReference type="NCBI Taxonomy" id="1566352"/>
    <lineage>
        <taxon>Bacteria</taxon>
        <taxon>Pseudomonadati</taxon>
        <taxon>Pseudomonadota</taxon>
        <taxon>Alphaproteobacteria</taxon>
        <taxon>Rhodobacterales</taxon>
        <taxon>Roseobacteraceae</taxon>
    </lineage>
</organism>
<dbReference type="EMBL" id="FXTY01000001">
    <property type="protein sequence ID" value="SMP02501.1"/>
    <property type="molecule type" value="Genomic_DNA"/>
</dbReference>
<dbReference type="PANTHER" id="PTHR30086:SF20">
    <property type="entry name" value="ARGININE EXPORTER PROTEIN ARGO-RELATED"/>
    <property type="match status" value="1"/>
</dbReference>
<feature type="transmembrane region" description="Helical" evidence="6">
    <location>
        <begin position="111"/>
        <end position="132"/>
    </location>
</feature>
<evidence type="ECO:0000256" key="1">
    <source>
        <dbReference type="ARBA" id="ARBA00004651"/>
    </source>
</evidence>
<feature type="transmembrane region" description="Helical" evidence="6">
    <location>
        <begin position="6"/>
        <end position="28"/>
    </location>
</feature>
<dbReference type="Proteomes" id="UP001157961">
    <property type="component" value="Unassembled WGS sequence"/>
</dbReference>
<comment type="subcellular location">
    <subcellularLocation>
        <location evidence="1">Cell membrane</location>
        <topology evidence="1">Multi-pass membrane protein</topology>
    </subcellularLocation>
</comment>
<keyword evidence="5 6" id="KW-0472">Membrane</keyword>